<sequence length="97" mass="11482">MTREQRYKTKQALWSYSALQRLEDEESRNWCDAIRQTVDYYAEFDPLRAGILQRRYFEHATQEKTMELLCVGRTTFQKAQLDLLSTLAVFAARKGLL</sequence>
<comment type="caution">
    <text evidence="1">The sequence shown here is derived from an EMBL/GenBank/DDBJ whole genome shotgun (WGS) entry which is preliminary data.</text>
</comment>
<protein>
    <submittedName>
        <fullName evidence="1">SqdX protein</fullName>
    </submittedName>
</protein>
<accession>A0A9E2NQF9</accession>
<proteinExistence type="predicted"/>
<dbReference type="Proteomes" id="UP000824178">
    <property type="component" value="Unassembled WGS sequence"/>
</dbReference>
<reference evidence="1" key="1">
    <citation type="journal article" date="2021" name="PeerJ">
        <title>Extensive microbial diversity within the chicken gut microbiome revealed by metagenomics and culture.</title>
        <authorList>
            <person name="Gilroy R."/>
            <person name="Ravi A."/>
            <person name="Getino M."/>
            <person name="Pursley I."/>
            <person name="Horton D.L."/>
            <person name="Alikhan N.F."/>
            <person name="Baker D."/>
            <person name="Gharbi K."/>
            <person name="Hall N."/>
            <person name="Watson M."/>
            <person name="Adriaenssens E.M."/>
            <person name="Foster-Nyarko E."/>
            <person name="Jarju S."/>
            <person name="Secka A."/>
            <person name="Antonio M."/>
            <person name="Oren A."/>
            <person name="Chaudhuri R.R."/>
            <person name="La Ragione R."/>
            <person name="Hildebrand F."/>
            <person name="Pallen M.J."/>
        </authorList>
    </citation>
    <scope>NUCLEOTIDE SEQUENCE</scope>
    <source>
        <strain evidence="1">742</strain>
    </source>
</reference>
<evidence type="ECO:0000313" key="2">
    <source>
        <dbReference type="Proteomes" id="UP000824178"/>
    </source>
</evidence>
<evidence type="ECO:0000313" key="1">
    <source>
        <dbReference type="EMBL" id="MBU3819325.1"/>
    </source>
</evidence>
<organism evidence="1 2">
    <name type="scientific">Candidatus Faecalibacterium intestinavium</name>
    <dbReference type="NCBI Taxonomy" id="2838580"/>
    <lineage>
        <taxon>Bacteria</taxon>
        <taxon>Bacillati</taxon>
        <taxon>Bacillota</taxon>
        <taxon>Clostridia</taxon>
        <taxon>Eubacteriales</taxon>
        <taxon>Oscillospiraceae</taxon>
        <taxon>Faecalibacterium</taxon>
    </lineage>
</organism>
<gene>
    <name evidence="1" type="ORF">H9864_02985</name>
</gene>
<dbReference type="EMBL" id="JAHLFH010000059">
    <property type="protein sequence ID" value="MBU3819325.1"/>
    <property type="molecule type" value="Genomic_DNA"/>
</dbReference>
<name>A0A9E2NQF9_9FIRM</name>
<dbReference type="AlphaFoldDB" id="A0A9E2NQF9"/>
<reference evidence="1" key="2">
    <citation type="submission" date="2021-04" db="EMBL/GenBank/DDBJ databases">
        <authorList>
            <person name="Gilroy R."/>
        </authorList>
    </citation>
    <scope>NUCLEOTIDE SEQUENCE</scope>
    <source>
        <strain evidence="1">742</strain>
    </source>
</reference>